<dbReference type="CDD" id="cd14014">
    <property type="entry name" value="STKc_PknB_like"/>
    <property type="match status" value="1"/>
</dbReference>
<keyword evidence="3" id="KW-0808">Transferase</keyword>
<dbReference type="InterPro" id="IPR008271">
    <property type="entry name" value="Ser/Thr_kinase_AS"/>
</dbReference>
<dbReference type="PANTHER" id="PTHR24363:SF0">
    <property type="entry name" value="SERINE_THREONINE KINASE LIKE DOMAIN CONTAINING 1"/>
    <property type="match status" value="1"/>
</dbReference>
<dbReference type="Gene3D" id="3.40.50.300">
    <property type="entry name" value="P-loop containing nucleotide triphosphate hydrolases"/>
    <property type="match status" value="1"/>
</dbReference>
<comment type="catalytic activity">
    <reaction evidence="8">
        <text>L-seryl-[protein] + ATP = O-phospho-L-seryl-[protein] + ADP + H(+)</text>
        <dbReference type="Rhea" id="RHEA:17989"/>
        <dbReference type="Rhea" id="RHEA-COMP:9863"/>
        <dbReference type="Rhea" id="RHEA-COMP:11604"/>
        <dbReference type="ChEBI" id="CHEBI:15378"/>
        <dbReference type="ChEBI" id="CHEBI:29999"/>
        <dbReference type="ChEBI" id="CHEBI:30616"/>
        <dbReference type="ChEBI" id="CHEBI:83421"/>
        <dbReference type="ChEBI" id="CHEBI:456216"/>
        <dbReference type="EC" id="2.7.11.1"/>
    </reaction>
</comment>
<keyword evidence="4 9" id="KW-0547">Nucleotide-binding</keyword>
<dbReference type="EMBL" id="WBZC01000034">
    <property type="protein sequence ID" value="KAB3534067.1"/>
    <property type="molecule type" value="Genomic_DNA"/>
</dbReference>
<dbReference type="Proteomes" id="UP000432715">
    <property type="component" value="Unassembled WGS sequence"/>
</dbReference>
<evidence type="ECO:0000256" key="8">
    <source>
        <dbReference type="ARBA" id="ARBA00048679"/>
    </source>
</evidence>
<evidence type="ECO:0000256" key="2">
    <source>
        <dbReference type="ARBA" id="ARBA00022527"/>
    </source>
</evidence>
<organism evidence="11 12">
    <name type="scientific">Alkaliphilus pronyensis</name>
    <dbReference type="NCBI Taxonomy" id="1482732"/>
    <lineage>
        <taxon>Bacteria</taxon>
        <taxon>Bacillati</taxon>
        <taxon>Bacillota</taxon>
        <taxon>Clostridia</taxon>
        <taxon>Peptostreptococcales</taxon>
        <taxon>Natronincolaceae</taxon>
        <taxon>Alkaliphilus</taxon>
    </lineage>
</organism>
<evidence type="ECO:0000313" key="12">
    <source>
        <dbReference type="Proteomes" id="UP000432715"/>
    </source>
</evidence>
<dbReference type="InterPro" id="IPR011009">
    <property type="entry name" value="Kinase-like_dom_sf"/>
</dbReference>
<keyword evidence="6 9" id="KW-0067">ATP-binding</keyword>
<comment type="caution">
    <text evidence="11">The sequence shown here is derived from an EMBL/GenBank/DDBJ whole genome shotgun (WGS) entry which is preliminary data.</text>
</comment>
<dbReference type="GO" id="GO:0005524">
    <property type="term" value="F:ATP binding"/>
    <property type="evidence" value="ECO:0007669"/>
    <property type="project" value="UniProtKB-UniRule"/>
</dbReference>
<evidence type="ECO:0000256" key="7">
    <source>
        <dbReference type="ARBA" id="ARBA00047899"/>
    </source>
</evidence>
<reference evidence="11 12" key="1">
    <citation type="submission" date="2019-10" db="EMBL/GenBank/DDBJ databases">
        <title>Alkaliphilus serpentinus sp. nov. and Alkaliphilus pronyensis sp. nov., two novel anaerobic alkaliphilic species isolated from the serpentinized-hosted hydrothermal field of the Prony Bay (New Caledonia).</title>
        <authorList>
            <person name="Postec A."/>
        </authorList>
    </citation>
    <scope>NUCLEOTIDE SEQUENCE [LARGE SCALE GENOMIC DNA]</scope>
    <source>
        <strain evidence="11 12">LacV</strain>
    </source>
</reference>
<protein>
    <recommendedName>
        <fullName evidence="1">non-specific serine/threonine protein kinase</fullName>
        <ecNumber evidence="1">2.7.11.1</ecNumber>
    </recommendedName>
</protein>
<evidence type="ECO:0000313" key="11">
    <source>
        <dbReference type="EMBL" id="KAB3534067.1"/>
    </source>
</evidence>
<evidence type="ECO:0000256" key="6">
    <source>
        <dbReference type="ARBA" id="ARBA00022840"/>
    </source>
</evidence>
<dbReference type="PROSITE" id="PS00108">
    <property type="entry name" value="PROTEIN_KINASE_ST"/>
    <property type="match status" value="1"/>
</dbReference>
<dbReference type="PROSITE" id="PS50011">
    <property type="entry name" value="PROTEIN_KINASE_DOM"/>
    <property type="match status" value="1"/>
</dbReference>
<dbReference type="InterPro" id="IPR002586">
    <property type="entry name" value="CobQ/CobB/MinD/ParA_Nub-bd_dom"/>
</dbReference>
<dbReference type="PROSITE" id="PS00107">
    <property type="entry name" value="PROTEIN_KINASE_ATP"/>
    <property type="match status" value="1"/>
</dbReference>
<accession>A0A6I0F7B1</accession>
<dbReference type="InterPro" id="IPR000719">
    <property type="entry name" value="Prot_kinase_dom"/>
</dbReference>
<dbReference type="InterPro" id="IPR017441">
    <property type="entry name" value="Protein_kinase_ATP_BS"/>
</dbReference>
<proteinExistence type="predicted"/>
<keyword evidence="5 11" id="KW-0418">Kinase</keyword>
<comment type="catalytic activity">
    <reaction evidence="7">
        <text>L-threonyl-[protein] + ATP = O-phospho-L-threonyl-[protein] + ADP + H(+)</text>
        <dbReference type="Rhea" id="RHEA:46608"/>
        <dbReference type="Rhea" id="RHEA-COMP:11060"/>
        <dbReference type="Rhea" id="RHEA-COMP:11605"/>
        <dbReference type="ChEBI" id="CHEBI:15378"/>
        <dbReference type="ChEBI" id="CHEBI:30013"/>
        <dbReference type="ChEBI" id="CHEBI:30616"/>
        <dbReference type="ChEBI" id="CHEBI:61977"/>
        <dbReference type="ChEBI" id="CHEBI:456216"/>
        <dbReference type="EC" id="2.7.11.1"/>
    </reaction>
</comment>
<sequence>MERDNILAKMETELITIKNKSLGVPNNIKGNILKDLYMVEGVLGRGGMGTVYLCRNTKLDNLWAVKFIPKKFYEYNSLITEAGILKQLNHIHLPKIVDIFSDENGTYIVETYIEGTNLEKAMEEKGPFDENTVVEWGKQLADVLKYLHSIKPYPIIYRDMKPSNVMITPENKAVLIDFGISIELKGEVDNSNIPLTLKFAAPEQLKGYADQRTDIYNLGKMLYYLMTKSFTFSRTYNKSISRAMASVIEKCINENPQNRYINAEELRYDLELISIAKNKNKKINTGTTHQLPSDYKKIIGIFSPLPLGKTTIACNLASSFSKHGLSVSLIDTDHIKKDIQYFFDIDFTNNMGKLKNLNKKLKENNEIENIEDYGISISNNLKIYTDHRDSCYSFNYKMFDRIIKQSNSNIIIVDVSNCLEMDVINGILSSCNERLLVIDKYLPNLFSLPNKLTHIENYNIKHCCLLINKEIEKSKPAVGDIIDLLNSIEVFASNKLVLEFKSVFYLPNKYKEAVSRLYEGPQTLFGKDHEFDEAINKIVYSLYSFNNSNKKSKIMSFIKSFCLKVK</sequence>
<keyword evidence="12" id="KW-1185">Reference proteome</keyword>
<dbReference type="SUPFAM" id="SSF56112">
    <property type="entry name" value="Protein kinase-like (PK-like)"/>
    <property type="match status" value="1"/>
</dbReference>
<dbReference type="GO" id="GO:0004674">
    <property type="term" value="F:protein serine/threonine kinase activity"/>
    <property type="evidence" value="ECO:0007669"/>
    <property type="project" value="UniProtKB-KW"/>
</dbReference>
<evidence type="ECO:0000256" key="3">
    <source>
        <dbReference type="ARBA" id="ARBA00022679"/>
    </source>
</evidence>
<dbReference type="EC" id="2.7.11.1" evidence="1"/>
<dbReference type="InterPro" id="IPR027417">
    <property type="entry name" value="P-loop_NTPase"/>
</dbReference>
<name>A0A6I0F7B1_9FIRM</name>
<evidence type="ECO:0000256" key="5">
    <source>
        <dbReference type="ARBA" id="ARBA00022777"/>
    </source>
</evidence>
<dbReference type="PANTHER" id="PTHR24363">
    <property type="entry name" value="SERINE/THREONINE PROTEIN KINASE"/>
    <property type="match status" value="1"/>
</dbReference>
<keyword evidence="2" id="KW-0723">Serine/threonine-protein kinase</keyword>
<evidence type="ECO:0000256" key="4">
    <source>
        <dbReference type="ARBA" id="ARBA00022741"/>
    </source>
</evidence>
<dbReference type="RefSeq" id="WP_151861455.1">
    <property type="nucleotide sequence ID" value="NZ_WBZC01000034.1"/>
</dbReference>
<dbReference type="AlphaFoldDB" id="A0A6I0F7B1"/>
<dbReference type="OrthoDB" id="9788659at2"/>
<dbReference type="SMART" id="SM00220">
    <property type="entry name" value="S_TKc"/>
    <property type="match status" value="1"/>
</dbReference>
<dbReference type="SUPFAM" id="SSF52540">
    <property type="entry name" value="P-loop containing nucleoside triphosphate hydrolases"/>
    <property type="match status" value="1"/>
</dbReference>
<feature type="binding site" evidence="9">
    <location>
        <position position="71"/>
    </location>
    <ligand>
        <name>ATP</name>
        <dbReference type="ChEBI" id="CHEBI:30616"/>
    </ligand>
</feature>
<dbReference type="Pfam" id="PF01656">
    <property type="entry name" value="CbiA"/>
    <property type="match status" value="1"/>
</dbReference>
<feature type="domain" description="Protein kinase" evidence="10">
    <location>
        <begin position="37"/>
        <end position="273"/>
    </location>
</feature>
<evidence type="ECO:0000256" key="9">
    <source>
        <dbReference type="PROSITE-ProRule" id="PRU10141"/>
    </source>
</evidence>
<gene>
    <name evidence="11" type="ORF">F8154_09885</name>
</gene>
<dbReference type="Pfam" id="PF00069">
    <property type="entry name" value="Pkinase"/>
    <property type="match status" value="1"/>
</dbReference>
<dbReference type="Gene3D" id="1.10.510.10">
    <property type="entry name" value="Transferase(Phosphotransferase) domain 1"/>
    <property type="match status" value="1"/>
</dbReference>
<evidence type="ECO:0000256" key="1">
    <source>
        <dbReference type="ARBA" id="ARBA00012513"/>
    </source>
</evidence>
<evidence type="ECO:0000259" key="10">
    <source>
        <dbReference type="PROSITE" id="PS50011"/>
    </source>
</evidence>